<dbReference type="Gene3D" id="2.60.120.1130">
    <property type="match status" value="1"/>
</dbReference>
<dbReference type="AlphaFoldDB" id="A0A238YTB4"/>
<dbReference type="Gene3D" id="2.60.40.3140">
    <property type="match status" value="1"/>
</dbReference>
<reference evidence="3" key="1">
    <citation type="submission" date="2017-06" db="EMBL/GenBank/DDBJ databases">
        <authorList>
            <person name="Varghese N."/>
            <person name="Submissions S."/>
        </authorList>
    </citation>
    <scope>NUCLEOTIDE SEQUENCE [LARGE SCALE GENOMIC DNA]</scope>
    <source>
        <strain evidence="3">DSM 27993</strain>
    </source>
</reference>
<dbReference type="SUPFAM" id="SSF54001">
    <property type="entry name" value="Cysteine proteinases"/>
    <property type="match status" value="1"/>
</dbReference>
<dbReference type="InterPro" id="IPR038765">
    <property type="entry name" value="Papain-like_cys_pep_sf"/>
</dbReference>
<dbReference type="Pfam" id="PF12969">
    <property type="entry name" value="DUF3857"/>
    <property type="match status" value="1"/>
</dbReference>
<proteinExistence type="predicted"/>
<evidence type="ECO:0000313" key="2">
    <source>
        <dbReference type="EMBL" id="SNR74182.1"/>
    </source>
</evidence>
<dbReference type="InterPro" id="IPR024618">
    <property type="entry name" value="DUF3857"/>
</dbReference>
<dbReference type="Proteomes" id="UP000198412">
    <property type="component" value="Unassembled WGS sequence"/>
</dbReference>
<feature type="domain" description="DUF3857" evidence="1">
    <location>
        <begin position="60"/>
        <end position="193"/>
    </location>
</feature>
<evidence type="ECO:0000259" key="1">
    <source>
        <dbReference type="Pfam" id="PF12969"/>
    </source>
</evidence>
<sequence>MKILRITPFFLTLFFTLFIYSQENNFSVTEIPEELKKNANSVIRVENVSIDIKSQREMIINYETAITIFNKLADNFANITVHYDNKRSINGVKAYIYDANGEEIKKIKKSEFKDYSAYDGISLHNDGRLIHYEHTAITYPYTVYYKYEIKTSNTGFIPSWNPIDRYSTSVIHSSYSVNSNQGLKLRIKEKSFEGYNISINNSDYNLGYEISNQEAIKYEPYSPELEKFTPKLFVGLNKYSLEGVNGEANNWKEFGKWRYEYLKNGNDKIDENVKLQIIELVKGVIDPIEKAKIIYEYVQNKTRYISVQEGIGGWIPINANEVHQLGYGDCKGLTNYTKTLLDAVGVKSHYSVIWAGEENKNVEKDFFSMQGNHIILNLPTDKGDLWLECTNQKMPFGHIGSFTADRDVLVVTPEGGIIKHTKIYKTEENCQLTKGTYEVNELGEITAKVSIDASGTQYDNHLFRYDGESQKNLDLLFKKYFSNINNIEFSKIEVLNNKREFKFEELLEFNASNYATFSGNQLLIVINAFNRNLSVPKRIRNRILPLQISSGFLDIDEVQIKLPKSLKLEYMPEDVELNSKFGKYSIEIEKIDDYNYIYKRKLQIEEGRYPKEDYTAYRDFRKKIRKFDNSKIILVK</sequence>
<dbReference type="EMBL" id="FZNX01000005">
    <property type="protein sequence ID" value="SNR74182.1"/>
    <property type="molecule type" value="Genomic_DNA"/>
</dbReference>
<dbReference type="OrthoDB" id="8595007at2"/>
<accession>A0A238YTB4</accession>
<organism evidence="2 3">
    <name type="scientific">Lutibacter flavus</name>
    <dbReference type="NCBI Taxonomy" id="691689"/>
    <lineage>
        <taxon>Bacteria</taxon>
        <taxon>Pseudomonadati</taxon>
        <taxon>Bacteroidota</taxon>
        <taxon>Flavobacteriia</taxon>
        <taxon>Flavobacteriales</taxon>
        <taxon>Flavobacteriaceae</taxon>
        <taxon>Lutibacter</taxon>
    </lineage>
</organism>
<dbReference type="Gene3D" id="3.10.620.30">
    <property type="match status" value="1"/>
</dbReference>
<gene>
    <name evidence="2" type="ORF">SAMN04488111_2795</name>
</gene>
<keyword evidence="3" id="KW-1185">Reference proteome</keyword>
<protein>
    <recommendedName>
        <fullName evidence="1">DUF3857 domain-containing protein</fullName>
    </recommendedName>
</protein>
<evidence type="ECO:0000313" key="3">
    <source>
        <dbReference type="Proteomes" id="UP000198412"/>
    </source>
</evidence>
<dbReference type="RefSeq" id="WP_089379076.1">
    <property type="nucleotide sequence ID" value="NZ_FZNX01000005.1"/>
</dbReference>
<name>A0A238YTB4_9FLAO</name>